<evidence type="ECO:0000313" key="4">
    <source>
        <dbReference type="Proteomes" id="UP000648187"/>
    </source>
</evidence>
<evidence type="ECO:0000313" key="3">
    <source>
        <dbReference type="EMBL" id="KAF9408736.1"/>
    </source>
</evidence>
<dbReference type="EMBL" id="JACKWZ010000364">
    <property type="protein sequence ID" value="KAF9408736.1"/>
    <property type="molecule type" value="Genomic_DNA"/>
</dbReference>
<accession>A0A835KZR5</accession>
<feature type="region of interest" description="Disordered" evidence="1">
    <location>
        <begin position="166"/>
        <end position="226"/>
    </location>
</feature>
<keyword evidence="2" id="KW-0812">Transmembrane</keyword>
<feature type="compositionally biased region" description="Low complexity" evidence="1">
    <location>
        <begin position="205"/>
        <end position="221"/>
    </location>
</feature>
<dbReference type="Proteomes" id="UP000648187">
    <property type="component" value="Unassembled WGS sequence"/>
</dbReference>
<dbReference type="AlphaFoldDB" id="A0A835KZR5"/>
<reference evidence="3" key="1">
    <citation type="submission" date="2020-08" db="EMBL/GenBank/DDBJ databases">
        <title>Spodoptera exigua strain:BAW_Kor-Di-RS1 Genome sequencing and assembly.</title>
        <authorList>
            <person name="Kim J."/>
            <person name="Nam H.Y."/>
            <person name="Kwon M."/>
            <person name="Choi J.H."/>
            <person name="Cho S.R."/>
            <person name="Kim G.-H."/>
        </authorList>
    </citation>
    <scope>NUCLEOTIDE SEQUENCE</scope>
    <source>
        <strain evidence="3">BAW_Kor-Di-RS1</strain>
        <tissue evidence="3">Whole-body</tissue>
    </source>
</reference>
<feature type="compositionally biased region" description="Low complexity" evidence="1">
    <location>
        <begin position="179"/>
        <end position="197"/>
    </location>
</feature>
<protein>
    <submittedName>
        <fullName evidence="3">Uncharacterized protein</fullName>
    </submittedName>
</protein>
<organism evidence="3 4">
    <name type="scientific">Spodoptera exigua</name>
    <name type="common">Beet armyworm</name>
    <name type="synonym">Noctua fulgens</name>
    <dbReference type="NCBI Taxonomy" id="7107"/>
    <lineage>
        <taxon>Eukaryota</taxon>
        <taxon>Metazoa</taxon>
        <taxon>Ecdysozoa</taxon>
        <taxon>Arthropoda</taxon>
        <taxon>Hexapoda</taxon>
        <taxon>Insecta</taxon>
        <taxon>Pterygota</taxon>
        <taxon>Neoptera</taxon>
        <taxon>Endopterygota</taxon>
        <taxon>Lepidoptera</taxon>
        <taxon>Glossata</taxon>
        <taxon>Ditrysia</taxon>
        <taxon>Noctuoidea</taxon>
        <taxon>Noctuidae</taxon>
        <taxon>Amphipyrinae</taxon>
        <taxon>Spodoptera</taxon>
    </lineage>
</organism>
<keyword evidence="4" id="KW-1185">Reference proteome</keyword>
<sequence>MNFLKYVYCNFIGLFGAQNPPGEAVAVSQTVTEANNLPFQFWYKWKDGLNMTINLINFPKNVTELTYTWRSGIVSDMPQNIDLAKPNIHIETRVMHFNASVFIDLRTSLSVKSCFVLIASGTDVTITADSGMMMRSGSKLLAETGQCSSPKWCLITVDLSKICGSHEARNPSENTTRNTTTRAVSSPTTTQSPTTEDPPNRIRNTTTLAASSPTTTQTPTTEDPANNFNAATPEAVFLTNEVFLHYVLPALICVVLVGVIAIMCLCIRRQRRLCSEDAGINDNNTGNEVLYADLELNATNNYQVRLLPKRNHTAW</sequence>
<keyword evidence="2" id="KW-1133">Transmembrane helix</keyword>
<keyword evidence="2" id="KW-0472">Membrane</keyword>
<gene>
    <name evidence="3" type="ORF">HW555_011682</name>
</gene>
<feature type="transmembrane region" description="Helical" evidence="2">
    <location>
        <begin position="243"/>
        <end position="267"/>
    </location>
</feature>
<proteinExistence type="predicted"/>
<comment type="caution">
    <text evidence="3">The sequence shown here is derived from an EMBL/GenBank/DDBJ whole genome shotgun (WGS) entry which is preliminary data.</text>
</comment>
<name>A0A835KZR5_SPOEX</name>
<evidence type="ECO:0000256" key="2">
    <source>
        <dbReference type="SAM" id="Phobius"/>
    </source>
</evidence>
<evidence type="ECO:0000256" key="1">
    <source>
        <dbReference type="SAM" id="MobiDB-lite"/>
    </source>
</evidence>